<organism evidence="1">
    <name type="scientific">Tetraselmis sp. GSL018</name>
    <dbReference type="NCBI Taxonomy" id="582737"/>
    <lineage>
        <taxon>Eukaryota</taxon>
        <taxon>Viridiplantae</taxon>
        <taxon>Chlorophyta</taxon>
        <taxon>core chlorophytes</taxon>
        <taxon>Chlorodendrophyceae</taxon>
        <taxon>Chlorodendrales</taxon>
        <taxon>Chlorodendraceae</taxon>
        <taxon>Tetraselmis</taxon>
    </lineage>
</organism>
<proteinExistence type="predicted"/>
<dbReference type="AlphaFoldDB" id="A0A061RUV6"/>
<reference evidence="1" key="1">
    <citation type="submission" date="2014-05" db="EMBL/GenBank/DDBJ databases">
        <title>The transcriptome of the halophilic microalga Tetraselmis sp. GSL018 isolated from the Great Salt Lake, Utah.</title>
        <authorList>
            <person name="Jinkerson R.E."/>
            <person name="D'Adamo S."/>
            <person name="Posewitz M.C."/>
        </authorList>
    </citation>
    <scope>NUCLEOTIDE SEQUENCE</scope>
    <source>
        <strain evidence="1">GSL018</strain>
    </source>
</reference>
<name>A0A061RUV6_9CHLO</name>
<dbReference type="EMBL" id="GBEZ01011277">
    <property type="protein sequence ID" value="JAC74495.1"/>
    <property type="molecule type" value="Transcribed_RNA"/>
</dbReference>
<gene>
    <name evidence="1" type="ORF">TSPGSL018_25777</name>
</gene>
<sequence length="61" mass="7057">RYPAYCARVPTSVHPFACTCFYAPNSLKHRGNVLRRMFVSGYAWVRVPWVGIGAHTNWWTT</sequence>
<accession>A0A061RUV6</accession>
<evidence type="ECO:0000313" key="1">
    <source>
        <dbReference type="EMBL" id="JAC74495.1"/>
    </source>
</evidence>
<protein>
    <submittedName>
        <fullName evidence="1">Uncharacterized protein</fullName>
    </submittedName>
</protein>
<feature type="non-terminal residue" evidence="1">
    <location>
        <position position="1"/>
    </location>
</feature>